<dbReference type="InterPro" id="IPR012910">
    <property type="entry name" value="Plug_dom"/>
</dbReference>
<dbReference type="InterPro" id="IPR039426">
    <property type="entry name" value="TonB-dep_rcpt-like"/>
</dbReference>
<evidence type="ECO:0000256" key="14">
    <source>
        <dbReference type="PROSITE-ProRule" id="PRU01360"/>
    </source>
</evidence>
<feature type="region of interest" description="Disordered" evidence="16">
    <location>
        <begin position="1"/>
        <end position="28"/>
    </location>
</feature>
<evidence type="ECO:0000259" key="18">
    <source>
        <dbReference type="Pfam" id="PF07715"/>
    </source>
</evidence>
<dbReference type="PANTHER" id="PTHR32552">
    <property type="entry name" value="FERRICHROME IRON RECEPTOR-RELATED"/>
    <property type="match status" value="1"/>
</dbReference>
<dbReference type="NCBIfam" id="TIGR01783">
    <property type="entry name" value="TonB-siderophor"/>
    <property type="match status" value="1"/>
</dbReference>
<dbReference type="InterPro" id="IPR037066">
    <property type="entry name" value="Plug_dom_sf"/>
</dbReference>
<evidence type="ECO:0000256" key="2">
    <source>
        <dbReference type="ARBA" id="ARBA00009810"/>
    </source>
</evidence>
<evidence type="ECO:0000256" key="6">
    <source>
        <dbReference type="ARBA" id="ARBA00022692"/>
    </source>
</evidence>
<evidence type="ECO:0000256" key="3">
    <source>
        <dbReference type="ARBA" id="ARBA00022448"/>
    </source>
</evidence>
<comment type="similarity">
    <text evidence="2 14 15">Belongs to the TonB-dependent receptor family.</text>
</comment>
<proteinExistence type="inferred from homology"/>
<accession>A0A7G9T9W4</accession>
<keyword evidence="9" id="KW-0406">Ion transport</keyword>
<sequence length="742" mass="80225">MGLAQGAYAQETPTEEPQSTEAAASSQDATTLDAVQVQGKFVAQGAKSAMKQDITVMETPFSVAAYSDSFMKSIETTSVADLYSYMTGVRRGGNTGYDISIRGFKSTQADKNAIMVDGMPGVAGRFGSPPTFAAEGVEVVKGPASILYGGAQPGGFVNIITKKPKAKSAALIDLRGSTYSGAGLSAGDANGYNLGVDFTGPIDSEQRFLYRLVAEYADKDGFRYNSWDESQYIAPSLTWHATDATQITAAFEYRKRENSYENNQLVAPNKDANRIADIRTRYQEKGDTADEKAYSGTVTVSHYFQNGSTLNLAARSVRGEDYAQGFDNVGVLADGVTLRRRARQQFNQRDYDYFDGNFSIPFATGPVEHKFLVGATYGVDTTDFERIQFFDGPASGAASLPGPGRINVSVYNPILGQTPPLSSFPTGPVNRRYTENTSLGVYVSDLMTLSERWKVSLGLRYADEKQDAEERKTPPLTRNSTSSSTVLPSAGLLFHPKPNWTLYASYATSYVPQAAGVQDAAGNPNPFDPQEGRQYEIGAKTELLDNRLTATLAFFDIEKSNTVAPIACNAGVGGTCSQQVGAERSKGTEFELNYQVSENLQLIGGIAYTDAYVSETYAAGAAPLVGARLTNSALKSANLWTRYDFSEGPLRNLGIGAGLSYSSEIAGSLPSANDQRILILPSYTVADLAFYYRVADRYDFTLKIGNVFDKLYFEGVNSTTNENGVVPGVPRNITLSVRIPLW</sequence>
<evidence type="ECO:0000259" key="17">
    <source>
        <dbReference type="Pfam" id="PF00593"/>
    </source>
</evidence>
<comment type="subcellular location">
    <subcellularLocation>
        <location evidence="1 14">Cell outer membrane</location>
        <topology evidence="1 14">Multi-pass membrane protein</topology>
    </subcellularLocation>
</comment>
<evidence type="ECO:0000313" key="20">
    <source>
        <dbReference type="Proteomes" id="UP000515838"/>
    </source>
</evidence>
<evidence type="ECO:0000256" key="13">
    <source>
        <dbReference type="ARBA" id="ARBA00023237"/>
    </source>
</evidence>
<reference evidence="19 20" key="1">
    <citation type="submission" date="2020-08" db="EMBL/GenBank/DDBJ databases">
        <title>Streptomycin Non-resistant strain, P. mexicana.</title>
        <authorList>
            <person name="Ganesh-Kumar S."/>
            <person name="Zhe T."/>
            <person name="Yu Z."/>
            <person name="Min Y."/>
        </authorList>
    </citation>
    <scope>NUCLEOTIDE SEQUENCE [LARGE SCALE GENOMIC DNA]</scope>
    <source>
        <strain evidence="19 20">GTZY2</strain>
    </source>
</reference>
<dbReference type="Gene3D" id="2.170.130.10">
    <property type="entry name" value="TonB-dependent receptor, plug domain"/>
    <property type="match status" value="1"/>
</dbReference>
<dbReference type="InterPro" id="IPR010105">
    <property type="entry name" value="TonB_sidphr_rcpt"/>
</dbReference>
<keyword evidence="5" id="KW-0410">Iron transport</keyword>
<dbReference type="GeneID" id="81471930"/>
<keyword evidence="7" id="KW-0732">Signal</keyword>
<keyword evidence="8" id="KW-0408">Iron</keyword>
<evidence type="ECO:0000256" key="12">
    <source>
        <dbReference type="ARBA" id="ARBA00023170"/>
    </source>
</evidence>
<gene>
    <name evidence="19" type="ORF">IAE60_13180</name>
</gene>
<evidence type="ECO:0000256" key="10">
    <source>
        <dbReference type="ARBA" id="ARBA00023077"/>
    </source>
</evidence>
<evidence type="ECO:0000256" key="7">
    <source>
        <dbReference type="ARBA" id="ARBA00022729"/>
    </source>
</evidence>
<evidence type="ECO:0000256" key="8">
    <source>
        <dbReference type="ARBA" id="ARBA00023004"/>
    </source>
</evidence>
<dbReference type="Gene3D" id="2.40.170.20">
    <property type="entry name" value="TonB-dependent receptor, beta-barrel domain"/>
    <property type="match status" value="1"/>
</dbReference>
<keyword evidence="3 14" id="KW-0813">Transport</keyword>
<keyword evidence="13 14" id="KW-0998">Cell outer membrane</keyword>
<evidence type="ECO:0000313" key="19">
    <source>
        <dbReference type="EMBL" id="QNN76889.1"/>
    </source>
</evidence>
<protein>
    <submittedName>
        <fullName evidence="19">TonB-dependent receptor</fullName>
    </submittedName>
</protein>
<feature type="domain" description="TonB-dependent receptor plug" evidence="18">
    <location>
        <begin position="56"/>
        <end position="155"/>
    </location>
</feature>
<keyword evidence="10 15" id="KW-0798">TonB box</keyword>
<keyword evidence="6 14" id="KW-0812">Transmembrane</keyword>
<evidence type="ECO:0000256" key="4">
    <source>
        <dbReference type="ARBA" id="ARBA00022452"/>
    </source>
</evidence>
<feature type="domain" description="TonB-dependent receptor-like beta-barrel" evidence="17">
    <location>
        <begin position="239"/>
        <end position="707"/>
    </location>
</feature>
<name>A0A7G9T9W4_PSEMX</name>
<evidence type="ECO:0000256" key="16">
    <source>
        <dbReference type="SAM" id="MobiDB-lite"/>
    </source>
</evidence>
<dbReference type="PROSITE" id="PS52016">
    <property type="entry name" value="TONB_DEPENDENT_REC_3"/>
    <property type="match status" value="1"/>
</dbReference>
<dbReference type="RefSeq" id="WP_187572613.1">
    <property type="nucleotide sequence ID" value="NZ_CP060731.1"/>
</dbReference>
<dbReference type="InterPro" id="IPR000531">
    <property type="entry name" value="Beta-barrel_TonB"/>
</dbReference>
<evidence type="ECO:0000256" key="5">
    <source>
        <dbReference type="ARBA" id="ARBA00022496"/>
    </source>
</evidence>
<dbReference type="SUPFAM" id="SSF56935">
    <property type="entry name" value="Porins"/>
    <property type="match status" value="1"/>
</dbReference>
<dbReference type="EMBL" id="CP060731">
    <property type="protein sequence ID" value="QNN76889.1"/>
    <property type="molecule type" value="Genomic_DNA"/>
</dbReference>
<keyword evidence="12 19" id="KW-0675">Receptor</keyword>
<dbReference type="AlphaFoldDB" id="A0A7G9T9W4"/>
<dbReference type="CDD" id="cd01347">
    <property type="entry name" value="ligand_gated_channel"/>
    <property type="match status" value="1"/>
</dbReference>
<evidence type="ECO:0000256" key="9">
    <source>
        <dbReference type="ARBA" id="ARBA00023065"/>
    </source>
</evidence>
<evidence type="ECO:0000256" key="11">
    <source>
        <dbReference type="ARBA" id="ARBA00023136"/>
    </source>
</evidence>
<dbReference type="GO" id="GO:0009279">
    <property type="term" value="C:cell outer membrane"/>
    <property type="evidence" value="ECO:0007669"/>
    <property type="project" value="UniProtKB-SubCell"/>
</dbReference>
<dbReference type="PANTHER" id="PTHR32552:SF68">
    <property type="entry name" value="FERRICHROME OUTER MEMBRANE TRANSPORTER_PHAGE RECEPTOR"/>
    <property type="match status" value="1"/>
</dbReference>
<evidence type="ECO:0000256" key="1">
    <source>
        <dbReference type="ARBA" id="ARBA00004571"/>
    </source>
</evidence>
<evidence type="ECO:0000256" key="15">
    <source>
        <dbReference type="RuleBase" id="RU003357"/>
    </source>
</evidence>
<dbReference type="Pfam" id="PF00593">
    <property type="entry name" value="TonB_dep_Rec_b-barrel"/>
    <property type="match status" value="1"/>
</dbReference>
<feature type="compositionally biased region" description="Low complexity" evidence="16">
    <location>
        <begin position="9"/>
        <end position="27"/>
    </location>
</feature>
<dbReference type="InterPro" id="IPR036942">
    <property type="entry name" value="Beta-barrel_TonB_sf"/>
</dbReference>
<keyword evidence="11 14" id="KW-0472">Membrane</keyword>
<dbReference type="GO" id="GO:0038023">
    <property type="term" value="F:signaling receptor activity"/>
    <property type="evidence" value="ECO:0007669"/>
    <property type="project" value="InterPro"/>
</dbReference>
<organism evidence="19 20">
    <name type="scientific">Pseudoxanthomonas mexicana</name>
    <dbReference type="NCBI Taxonomy" id="128785"/>
    <lineage>
        <taxon>Bacteria</taxon>
        <taxon>Pseudomonadati</taxon>
        <taxon>Pseudomonadota</taxon>
        <taxon>Gammaproteobacteria</taxon>
        <taxon>Lysobacterales</taxon>
        <taxon>Lysobacteraceae</taxon>
        <taxon>Pseudoxanthomonas</taxon>
    </lineage>
</organism>
<keyword evidence="4 14" id="KW-1134">Transmembrane beta strand</keyword>
<dbReference type="GO" id="GO:0015344">
    <property type="term" value="F:siderophore uptake transmembrane transporter activity"/>
    <property type="evidence" value="ECO:0007669"/>
    <property type="project" value="TreeGrafter"/>
</dbReference>
<dbReference type="Proteomes" id="UP000515838">
    <property type="component" value="Chromosome"/>
</dbReference>
<dbReference type="GO" id="GO:0015891">
    <property type="term" value="P:siderophore transport"/>
    <property type="evidence" value="ECO:0007669"/>
    <property type="project" value="InterPro"/>
</dbReference>
<dbReference type="Pfam" id="PF07715">
    <property type="entry name" value="Plug"/>
    <property type="match status" value="1"/>
</dbReference>